<feature type="region of interest" description="Disordered" evidence="1">
    <location>
        <begin position="22"/>
        <end position="137"/>
    </location>
</feature>
<evidence type="ECO:0000313" key="3">
    <source>
        <dbReference type="Proteomes" id="UP001604335"/>
    </source>
</evidence>
<feature type="compositionally biased region" description="Low complexity" evidence="1">
    <location>
        <begin position="41"/>
        <end position="60"/>
    </location>
</feature>
<feature type="compositionally biased region" description="Acidic residues" evidence="1">
    <location>
        <begin position="62"/>
        <end position="71"/>
    </location>
</feature>
<sequence length="171" mass="18578">MMERHHGARQAAQQAFLEALERLRENLTDPEDAAALDTVETEAAPSPQAAAETAPPANQEITLEDLEAAIEDIERYMDSQHQQDEDPQAPANPEDSENSENSASSENSKVAQGEESNRDHPLDQGMEPAAETSDLADPNALWAEILLGLEQNAAPAPPPAPHDRRRSGETR</sequence>
<gene>
    <name evidence="2" type="ORF">VPK24_13200</name>
</gene>
<keyword evidence="3" id="KW-1185">Reference proteome</keyword>
<reference evidence="3" key="1">
    <citation type="journal article" date="2024" name="Algal Res.">
        <title>Biochemical, toxicological and genomic investigation of a high-biomass producing Limnothrix strain isolated from Italian shallow drinking water reservoir.</title>
        <authorList>
            <person name="Simonazzi M."/>
            <person name="Shishido T.K."/>
            <person name="Delbaje E."/>
            <person name="Wahlsten M."/>
            <person name="Fewer D.P."/>
            <person name="Sivonen K."/>
            <person name="Pezzolesi L."/>
            <person name="Pistocchi R."/>
        </authorList>
    </citation>
    <scope>NUCLEOTIDE SEQUENCE [LARGE SCALE GENOMIC DNA]</scope>
    <source>
        <strain evidence="3">LRLZ20PSL1</strain>
    </source>
</reference>
<evidence type="ECO:0000256" key="1">
    <source>
        <dbReference type="SAM" id="MobiDB-lite"/>
    </source>
</evidence>
<dbReference type="Proteomes" id="UP001604335">
    <property type="component" value="Unassembled WGS sequence"/>
</dbReference>
<comment type="caution">
    <text evidence="2">The sequence shown here is derived from an EMBL/GenBank/DDBJ whole genome shotgun (WGS) entry which is preliminary data.</text>
</comment>
<feature type="compositionally biased region" description="Low complexity" evidence="1">
    <location>
        <begin position="99"/>
        <end position="108"/>
    </location>
</feature>
<protein>
    <submittedName>
        <fullName evidence="2">Uncharacterized protein</fullName>
    </submittedName>
</protein>
<feature type="region of interest" description="Disordered" evidence="1">
    <location>
        <begin position="149"/>
        <end position="171"/>
    </location>
</feature>
<proteinExistence type="predicted"/>
<evidence type="ECO:0000313" key="2">
    <source>
        <dbReference type="EMBL" id="MFG3818602.1"/>
    </source>
</evidence>
<feature type="compositionally biased region" description="Basic and acidic residues" evidence="1">
    <location>
        <begin position="72"/>
        <end position="84"/>
    </location>
</feature>
<organism evidence="2 3">
    <name type="scientific">Limnothrix redekei LRLZ20PSL1</name>
    <dbReference type="NCBI Taxonomy" id="3112953"/>
    <lineage>
        <taxon>Bacteria</taxon>
        <taxon>Bacillati</taxon>
        <taxon>Cyanobacteriota</taxon>
        <taxon>Cyanophyceae</taxon>
        <taxon>Pseudanabaenales</taxon>
        <taxon>Pseudanabaenaceae</taxon>
        <taxon>Limnothrix</taxon>
    </lineage>
</organism>
<name>A0ABW7CBU0_9CYAN</name>
<dbReference type="RefSeq" id="WP_393014039.1">
    <property type="nucleotide sequence ID" value="NZ_JAZAQF010000078.1"/>
</dbReference>
<dbReference type="EMBL" id="JAZAQF010000078">
    <property type="protein sequence ID" value="MFG3818602.1"/>
    <property type="molecule type" value="Genomic_DNA"/>
</dbReference>
<accession>A0ABW7CBU0</accession>